<gene>
    <name evidence="1" type="ORF">P7K49_017327</name>
</gene>
<sequence>MGLIDKLCACFLSVQGPVDENPKMATFLQHATGLLHALCTLCFAVTGRILP</sequence>
<organism evidence="1 2">
    <name type="scientific">Saguinus oedipus</name>
    <name type="common">Cotton-top tamarin</name>
    <name type="synonym">Oedipomidas oedipus</name>
    <dbReference type="NCBI Taxonomy" id="9490"/>
    <lineage>
        <taxon>Eukaryota</taxon>
        <taxon>Metazoa</taxon>
        <taxon>Chordata</taxon>
        <taxon>Craniata</taxon>
        <taxon>Vertebrata</taxon>
        <taxon>Euteleostomi</taxon>
        <taxon>Mammalia</taxon>
        <taxon>Eutheria</taxon>
        <taxon>Euarchontoglires</taxon>
        <taxon>Primates</taxon>
        <taxon>Haplorrhini</taxon>
        <taxon>Platyrrhini</taxon>
        <taxon>Cebidae</taxon>
        <taxon>Callitrichinae</taxon>
        <taxon>Saguinus</taxon>
    </lineage>
</organism>
<reference evidence="1 2" key="1">
    <citation type="submission" date="2023-05" db="EMBL/GenBank/DDBJ databases">
        <title>B98-5 Cell Line De Novo Hybrid Assembly: An Optical Mapping Approach.</title>
        <authorList>
            <person name="Kananen K."/>
            <person name="Auerbach J.A."/>
            <person name="Kautto E."/>
            <person name="Blachly J.S."/>
        </authorList>
    </citation>
    <scope>NUCLEOTIDE SEQUENCE [LARGE SCALE GENOMIC DNA]</scope>
    <source>
        <strain evidence="1">B95-8</strain>
        <tissue evidence="1">Cell line</tissue>
    </source>
</reference>
<comment type="caution">
    <text evidence="1">The sequence shown here is derived from an EMBL/GenBank/DDBJ whole genome shotgun (WGS) entry which is preliminary data.</text>
</comment>
<keyword evidence="2" id="KW-1185">Reference proteome</keyword>
<dbReference type="EMBL" id="JASSZA010000008">
    <property type="protein sequence ID" value="KAK2103471.1"/>
    <property type="molecule type" value="Genomic_DNA"/>
</dbReference>
<dbReference type="Proteomes" id="UP001266305">
    <property type="component" value="Unassembled WGS sequence"/>
</dbReference>
<name>A0ABQ9V2L3_SAGOE</name>
<accession>A0ABQ9V2L3</accession>
<protein>
    <submittedName>
        <fullName evidence="1">Uncharacterized protein</fullName>
    </submittedName>
</protein>
<evidence type="ECO:0000313" key="2">
    <source>
        <dbReference type="Proteomes" id="UP001266305"/>
    </source>
</evidence>
<evidence type="ECO:0000313" key="1">
    <source>
        <dbReference type="EMBL" id="KAK2103471.1"/>
    </source>
</evidence>
<proteinExistence type="predicted"/>